<keyword evidence="1" id="KW-0812">Transmembrane</keyword>
<reference evidence="3" key="1">
    <citation type="journal article" date="2019" name="Int. J. Syst. Evol. Microbiol.">
        <title>The Global Catalogue of Microorganisms (GCM) 10K type strain sequencing project: providing services to taxonomists for standard genome sequencing and annotation.</title>
        <authorList>
            <consortium name="The Broad Institute Genomics Platform"/>
            <consortium name="The Broad Institute Genome Sequencing Center for Infectious Disease"/>
            <person name="Wu L."/>
            <person name="Ma J."/>
        </authorList>
    </citation>
    <scope>NUCLEOTIDE SEQUENCE [LARGE SCALE GENOMIC DNA]</scope>
    <source>
        <strain evidence="3">CGMCC 4.7382</strain>
    </source>
</reference>
<proteinExistence type="predicted"/>
<keyword evidence="3" id="KW-1185">Reference proteome</keyword>
<dbReference type="RefSeq" id="WP_379874332.1">
    <property type="nucleotide sequence ID" value="NZ_JBHTBH010000023.1"/>
</dbReference>
<evidence type="ECO:0000313" key="3">
    <source>
        <dbReference type="Proteomes" id="UP001596540"/>
    </source>
</evidence>
<protein>
    <submittedName>
        <fullName evidence="2">Uncharacterized protein</fullName>
    </submittedName>
</protein>
<dbReference type="EMBL" id="JBHTBH010000023">
    <property type="protein sequence ID" value="MFC7331472.1"/>
    <property type="molecule type" value="Genomic_DNA"/>
</dbReference>
<evidence type="ECO:0000256" key="1">
    <source>
        <dbReference type="SAM" id="Phobius"/>
    </source>
</evidence>
<accession>A0ABW2KQK6</accession>
<organism evidence="2 3">
    <name type="scientific">Marinactinospora rubrisoli</name>
    <dbReference type="NCBI Taxonomy" id="2715399"/>
    <lineage>
        <taxon>Bacteria</taxon>
        <taxon>Bacillati</taxon>
        <taxon>Actinomycetota</taxon>
        <taxon>Actinomycetes</taxon>
        <taxon>Streptosporangiales</taxon>
        <taxon>Nocardiopsidaceae</taxon>
        <taxon>Marinactinospora</taxon>
    </lineage>
</organism>
<keyword evidence="1" id="KW-1133">Transmembrane helix</keyword>
<name>A0ABW2KQK6_9ACTN</name>
<gene>
    <name evidence="2" type="ORF">ACFQRF_27380</name>
</gene>
<feature type="transmembrane region" description="Helical" evidence="1">
    <location>
        <begin position="26"/>
        <end position="50"/>
    </location>
</feature>
<sequence length="114" mass="12368">MLAEIAQWIDVWAATPPRDMTAYQQLVLVGGPIAGMFAVSMVIELVVAALGRRRWLRVGATVHHPRYGLVPVVAIATEDSEAGDQWALVLRPGGEETDWVPAEELARPTPARSA</sequence>
<dbReference type="Proteomes" id="UP001596540">
    <property type="component" value="Unassembled WGS sequence"/>
</dbReference>
<evidence type="ECO:0000313" key="2">
    <source>
        <dbReference type="EMBL" id="MFC7331472.1"/>
    </source>
</evidence>
<keyword evidence="1" id="KW-0472">Membrane</keyword>
<comment type="caution">
    <text evidence="2">The sequence shown here is derived from an EMBL/GenBank/DDBJ whole genome shotgun (WGS) entry which is preliminary data.</text>
</comment>